<organism evidence="2 3">
    <name type="scientific">Glycomyces paridis</name>
    <dbReference type="NCBI Taxonomy" id="2126555"/>
    <lineage>
        <taxon>Bacteria</taxon>
        <taxon>Bacillati</taxon>
        <taxon>Actinomycetota</taxon>
        <taxon>Actinomycetes</taxon>
        <taxon>Glycomycetales</taxon>
        <taxon>Glycomycetaceae</taxon>
        <taxon>Glycomyces</taxon>
    </lineage>
</organism>
<name>A0A4S8PD54_9ACTN</name>
<evidence type="ECO:0000313" key="2">
    <source>
        <dbReference type="EMBL" id="THV28303.1"/>
    </source>
</evidence>
<comment type="caution">
    <text evidence="2">The sequence shown here is derived from an EMBL/GenBank/DDBJ whole genome shotgun (WGS) entry which is preliminary data.</text>
</comment>
<feature type="transmembrane region" description="Helical" evidence="1">
    <location>
        <begin position="67"/>
        <end position="88"/>
    </location>
</feature>
<evidence type="ECO:0000313" key="3">
    <source>
        <dbReference type="Proteomes" id="UP000305792"/>
    </source>
</evidence>
<keyword evidence="1" id="KW-1133">Transmembrane helix</keyword>
<evidence type="ECO:0000256" key="1">
    <source>
        <dbReference type="SAM" id="Phobius"/>
    </source>
</evidence>
<dbReference type="Proteomes" id="UP000305792">
    <property type="component" value="Unassembled WGS sequence"/>
</dbReference>
<proteinExistence type="predicted"/>
<dbReference type="AlphaFoldDB" id="A0A4S8PD54"/>
<dbReference type="RefSeq" id="WP_136529914.1">
    <property type="nucleotide sequence ID" value="NZ_STGX01000008.1"/>
</dbReference>
<reference evidence="2 3" key="1">
    <citation type="journal article" date="2018" name="Int. J. Syst. Evol. Microbiol.">
        <title>Glycomyces paridis sp. nov., isolated from the medicinal plant Paris polyphylla.</title>
        <authorList>
            <person name="Fang X.M."/>
            <person name="Bai J.L."/>
            <person name="Su J."/>
            <person name="Zhao L.L."/>
            <person name="Liu H.Y."/>
            <person name="Ma B.P."/>
            <person name="Zhang Y.Q."/>
            <person name="Yu L.Y."/>
        </authorList>
    </citation>
    <scope>NUCLEOTIDE SEQUENCE [LARGE SCALE GENOMIC DNA]</scope>
    <source>
        <strain evidence="2 3">CPCC 204357</strain>
    </source>
</reference>
<gene>
    <name evidence="2" type="ORF">E9998_11855</name>
</gene>
<keyword evidence="1" id="KW-0812">Transmembrane</keyword>
<keyword evidence="1" id="KW-0472">Membrane</keyword>
<feature type="transmembrane region" description="Helical" evidence="1">
    <location>
        <begin position="37"/>
        <end position="55"/>
    </location>
</feature>
<accession>A0A4S8PD54</accession>
<protein>
    <submittedName>
        <fullName evidence="2">Uncharacterized protein</fullName>
    </submittedName>
</protein>
<dbReference type="EMBL" id="STGX01000008">
    <property type="protein sequence ID" value="THV28303.1"/>
    <property type="molecule type" value="Genomic_DNA"/>
</dbReference>
<keyword evidence="3" id="KW-1185">Reference proteome</keyword>
<sequence length="141" mass="14636">MIVQLLTLCGCGVLPIGLFVPAFLVMASILADHVSDIGGIAIAVAPVVAIAWVVLTERLLNRRDPRGRIAVDIGTAALIILALMGFIAAGAHEYSWLALLSAAPSLALQAAASMLLRSDSAKAWFNGTATETPQTKSEAAE</sequence>